<dbReference type="Pfam" id="PF08263">
    <property type="entry name" value="LRRNT_2"/>
    <property type="match status" value="1"/>
</dbReference>
<keyword evidence="4" id="KW-0808">Transferase</keyword>
<dbReference type="Proteomes" id="UP000237347">
    <property type="component" value="Unassembled WGS sequence"/>
</dbReference>
<keyword evidence="4" id="KW-0418">Kinase</keyword>
<accession>A0AAW0LAC4</accession>
<proteinExistence type="predicted"/>
<dbReference type="AlphaFoldDB" id="A0AAW0LAC4"/>
<evidence type="ECO:0000313" key="4">
    <source>
        <dbReference type="EMBL" id="KAK7848628.1"/>
    </source>
</evidence>
<sequence length="72" mass="8426">MTCKHDIVVLWVIEVGDAWKANLADHYSVLQSWDPTLANPCTWFHVTWTLAMLDFRDNLFLSLEPLANFQYL</sequence>
<keyword evidence="4" id="KW-0675">Receptor</keyword>
<name>A0AAW0LAC4_QUESU</name>
<keyword evidence="1" id="KW-0433">Leucine-rich repeat</keyword>
<dbReference type="InterPro" id="IPR013210">
    <property type="entry name" value="LRR_N_plant-typ"/>
</dbReference>
<organism evidence="4 5">
    <name type="scientific">Quercus suber</name>
    <name type="common">Cork oak</name>
    <dbReference type="NCBI Taxonomy" id="58331"/>
    <lineage>
        <taxon>Eukaryota</taxon>
        <taxon>Viridiplantae</taxon>
        <taxon>Streptophyta</taxon>
        <taxon>Embryophyta</taxon>
        <taxon>Tracheophyta</taxon>
        <taxon>Spermatophyta</taxon>
        <taxon>Magnoliopsida</taxon>
        <taxon>eudicotyledons</taxon>
        <taxon>Gunneridae</taxon>
        <taxon>Pentapetalae</taxon>
        <taxon>rosids</taxon>
        <taxon>fabids</taxon>
        <taxon>Fagales</taxon>
        <taxon>Fagaceae</taxon>
        <taxon>Quercus</taxon>
    </lineage>
</organism>
<comment type="caution">
    <text evidence="4">The sequence shown here is derived from an EMBL/GenBank/DDBJ whole genome shotgun (WGS) entry which is preliminary data.</text>
</comment>
<feature type="domain" description="Leucine-rich repeat-containing N-terminal plant-type" evidence="3">
    <location>
        <begin position="18"/>
        <end position="47"/>
    </location>
</feature>
<evidence type="ECO:0000256" key="1">
    <source>
        <dbReference type="ARBA" id="ARBA00022614"/>
    </source>
</evidence>
<evidence type="ECO:0000313" key="5">
    <source>
        <dbReference type="Proteomes" id="UP000237347"/>
    </source>
</evidence>
<dbReference type="EMBL" id="PKMF04000125">
    <property type="protein sequence ID" value="KAK7848628.1"/>
    <property type="molecule type" value="Genomic_DNA"/>
</dbReference>
<protein>
    <submittedName>
        <fullName evidence="4">Somatic embryogenesis receptor kinase 2</fullName>
    </submittedName>
</protein>
<evidence type="ECO:0000259" key="3">
    <source>
        <dbReference type="Pfam" id="PF08263"/>
    </source>
</evidence>
<evidence type="ECO:0000256" key="2">
    <source>
        <dbReference type="ARBA" id="ARBA00022737"/>
    </source>
</evidence>
<gene>
    <name evidence="4" type="primary">SERK2_1</name>
    <name evidence="4" type="ORF">CFP56_004684</name>
</gene>
<reference evidence="4 5" key="1">
    <citation type="journal article" date="2018" name="Sci. Data">
        <title>The draft genome sequence of cork oak.</title>
        <authorList>
            <person name="Ramos A.M."/>
            <person name="Usie A."/>
            <person name="Barbosa P."/>
            <person name="Barros P.M."/>
            <person name="Capote T."/>
            <person name="Chaves I."/>
            <person name="Simoes F."/>
            <person name="Abreu I."/>
            <person name="Carrasquinho I."/>
            <person name="Faro C."/>
            <person name="Guimaraes J.B."/>
            <person name="Mendonca D."/>
            <person name="Nobrega F."/>
            <person name="Rodrigues L."/>
            <person name="Saibo N.J.M."/>
            <person name="Varela M.C."/>
            <person name="Egas C."/>
            <person name="Matos J."/>
            <person name="Miguel C.M."/>
            <person name="Oliveira M.M."/>
            <person name="Ricardo C.P."/>
            <person name="Goncalves S."/>
        </authorList>
    </citation>
    <scope>NUCLEOTIDE SEQUENCE [LARGE SCALE GENOMIC DNA]</scope>
    <source>
        <strain evidence="5">cv. HL8</strain>
    </source>
</reference>
<keyword evidence="5" id="KW-1185">Reference proteome</keyword>
<dbReference type="GO" id="GO:0016301">
    <property type="term" value="F:kinase activity"/>
    <property type="evidence" value="ECO:0007669"/>
    <property type="project" value="UniProtKB-KW"/>
</dbReference>
<keyword evidence="2" id="KW-0677">Repeat</keyword>